<dbReference type="Proteomes" id="UP001174909">
    <property type="component" value="Unassembled WGS sequence"/>
</dbReference>
<dbReference type="Gene3D" id="2.60.40.150">
    <property type="entry name" value="C2 domain"/>
    <property type="match status" value="1"/>
</dbReference>
<dbReference type="PROSITE" id="PS50004">
    <property type="entry name" value="C2"/>
    <property type="match status" value="1"/>
</dbReference>
<evidence type="ECO:0000256" key="3">
    <source>
        <dbReference type="SAM" id="MobiDB-lite"/>
    </source>
</evidence>
<comment type="subcellular location">
    <subcellularLocation>
        <location evidence="1">Recycling endosome</location>
    </subcellularLocation>
</comment>
<feature type="compositionally biased region" description="Polar residues" evidence="3">
    <location>
        <begin position="448"/>
        <end position="473"/>
    </location>
</feature>
<dbReference type="GO" id="GO:0045055">
    <property type="term" value="P:regulated exocytosis"/>
    <property type="evidence" value="ECO:0007669"/>
    <property type="project" value="TreeGrafter"/>
</dbReference>
<feature type="region of interest" description="Disordered" evidence="3">
    <location>
        <begin position="400"/>
        <end position="627"/>
    </location>
</feature>
<feature type="region of interest" description="Disordered" evidence="3">
    <location>
        <begin position="292"/>
        <end position="388"/>
    </location>
</feature>
<dbReference type="AlphaFoldDB" id="A0AA35SFG1"/>
<dbReference type="SUPFAM" id="SSF49562">
    <property type="entry name" value="C2 domain (Calcium/lipid-binding domain, CaLB)"/>
    <property type="match status" value="1"/>
</dbReference>
<organism evidence="6 7">
    <name type="scientific">Geodia barretti</name>
    <name type="common">Barrett's horny sponge</name>
    <dbReference type="NCBI Taxonomy" id="519541"/>
    <lineage>
        <taxon>Eukaryota</taxon>
        <taxon>Metazoa</taxon>
        <taxon>Porifera</taxon>
        <taxon>Demospongiae</taxon>
        <taxon>Heteroscleromorpha</taxon>
        <taxon>Tetractinellida</taxon>
        <taxon>Astrophorina</taxon>
        <taxon>Geodiidae</taxon>
        <taxon>Geodia</taxon>
    </lineage>
</organism>
<feature type="compositionally biased region" description="Gly residues" evidence="3">
    <location>
        <begin position="768"/>
        <end position="784"/>
    </location>
</feature>
<keyword evidence="2" id="KW-0967">Endosome</keyword>
<feature type="region of interest" description="Disordered" evidence="3">
    <location>
        <begin position="180"/>
        <end position="223"/>
    </location>
</feature>
<feature type="compositionally biased region" description="Gly residues" evidence="3">
    <location>
        <begin position="303"/>
        <end position="312"/>
    </location>
</feature>
<reference evidence="6" key="1">
    <citation type="submission" date="2023-03" db="EMBL/GenBank/DDBJ databases">
        <authorList>
            <person name="Steffen K."/>
            <person name="Cardenas P."/>
        </authorList>
    </citation>
    <scope>NUCLEOTIDE SEQUENCE</scope>
</reference>
<dbReference type="Pfam" id="PF00168">
    <property type="entry name" value="C2"/>
    <property type="match status" value="1"/>
</dbReference>
<dbReference type="EMBL" id="CASHTH010002372">
    <property type="protein sequence ID" value="CAI8029008.1"/>
    <property type="molecule type" value="Genomic_DNA"/>
</dbReference>
<dbReference type="PROSITE" id="PS51511">
    <property type="entry name" value="FIP_RBD"/>
    <property type="match status" value="1"/>
</dbReference>
<feature type="compositionally biased region" description="Basic and acidic residues" evidence="3">
    <location>
        <begin position="607"/>
        <end position="619"/>
    </location>
</feature>
<dbReference type="Gene3D" id="1.20.5.2440">
    <property type="match status" value="1"/>
</dbReference>
<evidence type="ECO:0000256" key="1">
    <source>
        <dbReference type="ARBA" id="ARBA00004172"/>
    </source>
</evidence>
<feature type="compositionally biased region" description="Polar residues" evidence="3">
    <location>
        <begin position="410"/>
        <end position="430"/>
    </location>
</feature>
<evidence type="ECO:0000313" key="7">
    <source>
        <dbReference type="Proteomes" id="UP001174909"/>
    </source>
</evidence>
<proteinExistence type="predicted"/>
<dbReference type="Pfam" id="PF09457">
    <property type="entry name" value="RBD-FIP"/>
    <property type="match status" value="1"/>
</dbReference>
<dbReference type="InterPro" id="IPR035892">
    <property type="entry name" value="C2_domain_sf"/>
</dbReference>
<feature type="compositionally biased region" description="Low complexity" evidence="3">
    <location>
        <begin position="933"/>
        <end position="944"/>
    </location>
</feature>
<feature type="region of interest" description="Disordered" evidence="3">
    <location>
        <begin position="144"/>
        <end position="166"/>
    </location>
</feature>
<name>A0AA35SFG1_GEOBA</name>
<feature type="domain" description="FIP-RBD" evidence="5">
    <location>
        <begin position="1028"/>
        <end position="1090"/>
    </location>
</feature>
<evidence type="ECO:0000259" key="5">
    <source>
        <dbReference type="PROSITE" id="PS51511"/>
    </source>
</evidence>
<feature type="compositionally biased region" description="Basic residues" evidence="3">
    <location>
        <begin position="337"/>
        <end position="346"/>
    </location>
</feature>
<feature type="compositionally biased region" description="Low complexity" evidence="3">
    <location>
        <begin position="896"/>
        <end position="909"/>
    </location>
</feature>
<dbReference type="InterPro" id="IPR019018">
    <property type="entry name" value="Rab-bd_FIP-RBD"/>
</dbReference>
<feature type="compositionally biased region" description="Basic and acidic residues" evidence="3">
    <location>
        <begin position="206"/>
        <end position="223"/>
    </location>
</feature>
<feature type="compositionally biased region" description="Basic and acidic residues" evidence="3">
    <location>
        <begin position="313"/>
        <end position="327"/>
    </location>
</feature>
<comment type="caution">
    <text evidence="6">The sequence shown here is derived from an EMBL/GenBank/DDBJ whole genome shotgun (WGS) entry which is preliminary data.</text>
</comment>
<feature type="compositionally biased region" description="Basic residues" evidence="3">
    <location>
        <begin position="726"/>
        <end position="738"/>
    </location>
</feature>
<accession>A0AA35SFG1</accession>
<evidence type="ECO:0000313" key="6">
    <source>
        <dbReference type="EMBL" id="CAI8029008.1"/>
    </source>
</evidence>
<protein>
    <submittedName>
        <fullName evidence="6">Rab11 family-interacting protein 2</fullName>
    </submittedName>
</protein>
<dbReference type="PANTHER" id="PTHR15746">
    <property type="entry name" value="RAB11-RELATED"/>
    <property type="match status" value="1"/>
</dbReference>
<sequence>MTSWVPSHVEITIHQARDLLLKTKNSSSLVYVSVTADREKCQSQHLPPSTAPLWQFTSRIPLMSLGTTLLFCVRQKTSLKDKFLGLVSIPLGTFTISSKPVTHWYKLGAKAGKTSSKLRGELLLSIKFLSNWVAEETEVVDFSFGPPPESCETENKKKPKLRGAKSVKFSSSPFGIRRKSMLKRTKSEAKPRSSSDAGAESTTGGREAEGKRESKRERAGKKDKSIFRLSIKKKTRSPVLEECSDEFMSLSLPVKTESPLADLSPPFHLKSLLQEGEGDVFGGKTTEYLSRSLDRSKRLPNGHGVGVVGGGGERGREEEDRENHPPGEKMSPALRYHNFRRKKRPWSMHSIPPTTPQSDSSEETLPSTPLSQPPLPGGGSEESQSGEVVTFRAKSALVRGVANGGRRPVRSNSTVTDSNLESLNLTSPTRSPVPARGGKGLGDEVSDRSSGLGNVTHSSTLPASIRQRSQSVGGASGTPPTPRRGSRLTKGGSGDSNNGSSSSAPSQRVKMKSMGLGPRVPLATSLGDSSHGRLGGRGSPTHLVSEDLSPKSSPLAPRTSGGRGNPAIIHPRNPSPIHLQSTLIEEEEEEEEEGGLKSPTRQQQRRQHVESTVKSRVPIETESSAFQVDASELEVVLEATTPRCKSTIVALPQSPVKQSPSSVPGSPMDSPVGKRKLPITPGSTPESNSGQKLVTSQSSEATKQSFSSDFANTCPLHQSHCCNERGRRRRRRRRRRRGGGSEWAIVFSHGSTYPGSPISSSGQERGDGVAGGAGGGGVRRGGGLQAVVTRYQENRRRSSKGSPSRRTSGDFGNVRFTSAEFGGPSSSSAGSSPVLTQRKASTHVGHAPRGSETGSWRNPFINLRRTQSHKTPPTKRDPRQQLEIVNSSRLQGPAHSSVESLGVSSTSSSPGHDASAPRRQQGILHHLQLEGGSTTASRNTNSNNEQCGSHISATPTSLPSDTDSVRTFGSERTLVDGSGSGTDVPDGGGAGASGRTGHQNLFLSLPVGSRHKQTCSSVDSEGLGSLASEEMEEAGPSDWAQWSKEELVRELLQTKNRLRSTEEELKAVRGYLDNLLLRIMEASPGILSVGTP</sequence>
<keyword evidence="7" id="KW-1185">Reference proteome</keyword>
<gene>
    <name evidence="6" type="ORF">GBAR_LOCUS16499</name>
</gene>
<feature type="region of interest" description="Disordered" evidence="3">
    <location>
        <begin position="647"/>
        <end position="997"/>
    </location>
</feature>
<feature type="compositionally biased region" description="Low complexity" evidence="3">
    <location>
        <begin position="822"/>
        <end position="833"/>
    </location>
</feature>
<feature type="compositionally biased region" description="Low complexity" evidence="3">
    <location>
        <begin position="652"/>
        <end position="667"/>
    </location>
</feature>
<feature type="compositionally biased region" description="Acidic residues" evidence="3">
    <location>
        <begin position="584"/>
        <end position="593"/>
    </location>
</feature>
<evidence type="ECO:0000256" key="2">
    <source>
        <dbReference type="ARBA" id="ARBA00022753"/>
    </source>
</evidence>
<dbReference type="GO" id="GO:0055037">
    <property type="term" value="C:recycling endosome"/>
    <property type="evidence" value="ECO:0007669"/>
    <property type="project" value="UniProtKB-SubCell"/>
</dbReference>
<dbReference type="InterPro" id="IPR000008">
    <property type="entry name" value="C2_dom"/>
</dbReference>
<feature type="compositionally biased region" description="Polar residues" evidence="3">
    <location>
        <begin position="945"/>
        <end position="967"/>
    </location>
</feature>
<dbReference type="GO" id="GO:0031267">
    <property type="term" value="F:small GTPase binding"/>
    <property type="evidence" value="ECO:0007669"/>
    <property type="project" value="InterPro"/>
</dbReference>
<dbReference type="PANTHER" id="PTHR15746:SF23">
    <property type="entry name" value="RAB11 INTERACTING PROTEIN, ISOFORM A"/>
    <property type="match status" value="1"/>
</dbReference>
<evidence type="ECO:0000259" key="4">
    <source>
        <dbReference type="PROSITE" id="PS50004"/>
    </source>
</evidence>
<dbReference type="InterPro" id="IPR037789">
    <property type="entry name" value="FIP_classI"/>
</dbReference>
<feature type="compositionally biased region" description="Polar residues" evidence="3">
    <location>
        <begin position="749"/>
        <end position="763"/>
    </location>
</feature>
<feature type="compositionally biased region" description="Polar residues" evidence="3">
    <location>
        <begin position="681"/>
        <end position="711"/>
    </location>
</feature>
<feature type="domain" description="C2" evidence="4">
    <location>
        <begin position="1"/>
        <end position="105"/>
    </location>
</feature>
<feature type="compositionally biased region" description="Polar residues" evidence="3">
    <location>
        <begin position="194"/>
        <end position="204"/>
    </location>
</feature>